<dbReference type="GO" id="GO:0016592">
    <property type="term" value="C:mediator complex"/>
    <property type="evidence" value="ECO:0007669"/>
    <property type="project" value="InterPro"/>
</dbReference>
<dbReference type="Pfam" id="PF11571">
    <property type="entry name" value="Med27"/>
    <property type="match status" value="1"/>
</dbReference>
<protein>
    <recommendedName>
        <fullName evidence="8">Mediator of RNA polymerase II transcription subunit 27</fullName>
    </recommendedName>
</protein>
<comment type="subcellular location">
    <subcellularLocation>
        <location evidence="1">Nucleus</location>
    </subcellularLocation>
</comment>
<keyword evidence="4" id="KW-0804">Transcription</keyword>
<keyword evidence="3" id="KW-0805">Transcription regulation</keyword>
<evidence type="ECO:0000256" key="3">
    <source>
        <dbReference type="ARBA" id="ARBA00023015"/>
    </source>
</evidence>
<evidence type="ECO:0008006" key="8">
    <source>
        <dbReference type="Google" id="ProtNLM"/>
    </source>
</evidence>
<evidence type="ECO:0000256" key="2">
    <source>
        <dbReference type="ARBA" id="ARBA00008048"/>
    </source>
</evidence>
<evidence type="ECO:0000256" key="4">
    <source>
        <dbReference type="ARBA" id="ARBA00023163"/>
    </source>
</evidence>
<dbReference type="Proteomes" id="UP000187283">
    <property type="component" value="Unassembled WGS sequence"/>
</dbReference>
<proteinExistence type="inferred from homology"/>
<comment type="similarity">
    <text evidence="2">Belongs to the Mediator complex subunit 27 family.</text>
</comment>
<dbReference type="AlphaFoldDB" id="A0A1R1XIA1"/>
<gene>
    <name evidence="6" type="ORF">AYI70_g7921</name>
</gene>
<evidence type="ECO:0000313" key="7">
    <source>
        <dbReference type="Proteomes" id="UP000187283"/>
    </source>
</evidence>
<reference evidence="6 7" key="1">
    <citation type="submission" date="2017-01" db="EMBL/GenBank/DDBJ databases">
        <authorList>
            <person name="Mah S.A."/>
            <person name="Swanson W.J."/>
            <person name="Moy G.W."/>
            <person name="Vacquier V.D."/>
        </authorList>
    </citation>
    <scope>NUCLEOTIDE SEQUENCE [LARGE SCALE GENOMIC DNA]</scope>
    <source>
        <strain evidence="6 7">GSMNP</strain>
    </source>
</reference>
<dbReference type="InterPro" id="IPR021627">
    <property type="entry name" value="Mediator_Med27"/>
</dbReference>
<keyword evidence="7" id="KW-1185">Reference proteome</keyword>
<keyword evidence="5" id="KW-0539">Nucleus</keyword>
<name>A0A1R1XIA1_9FUNG</name>
<evidence type="ECO:0000256" key="1">
    <source>
        <dbReference type="ARBA" id="ARBA00004123"/>
    </source>
</evidence>
<accession>A0A1R1XIA1</accession>
<organism evidence="6 7">
    <name type="scientific">Smittium culicis</name>
    <dbReference type="NCBI Taxonomy" id="133412"/>
    <lineage>
        <taxon>Eukaryota</taxon>
        <taxon>Fungi</taxon>
        <taxon>Fungi incertae sedis</taxon>
        <taxon>Zoopagomycota</taxon>
        <taxon>Kickxellomycotina</taxon>
        <taxon>Harpellomycetes</taxon>
        <taxon>Harpellales</taxon>
        <taxon>Legeriomycetaceae</taxon>
        <taxon>Smittium</taxon>
    </lineage>
</organism>
<dbReference type="OrthoDB" id="1868004at2759"/>
<sequence>MEIESHTEPKNDPSNIVENLEGSLSKIFKIKNEFEELKYEILLPNRLRKDKFQKSDDEIFTYFDNLENPNFAQIYISSVIGLKIGLKQLSSTDESPTINITDPRTAAMSKLGSSRYNVNYLAVSKSPISQGFLLSRKSSKNSTSLLPKKFNPDYFQNSHSDNNSGNKIYELIQSQVSNKWNKSLISGDLEIFSLQKIISWFLNYKTLFTSPCDNCSRILKHEPVLGLWIPPIVRIDSKDTTHTSSSHLNFKNMNATSIHPSCAE</sequence>
<comment type="caution">
    <text evidence="6">The sequence shown here is derived from an EMBL/GenBank/DDBJ whole genome shotgun (WGS) entry which is preliminary data.</text>
</comment>
<evidence type="ECO:0000313" key="6">
    <source>
        <dbReference type="EMBL" id="OMJ14372.1"/>
    </source>
</evidence>
<dbReference type="EMBL" id="LSSN01003095">
    <property type="protein sequence ID" value="OMJ14372.1"/>
    <property type="molecule type" value="Genomic_DNA"/>
</dbReference>
<evidence type="ECO:0000256" key="5">
    <source>
        <dbReference type="ARBA" id="ARBA00023242"/>
    </source>
</evidence>